<accession>A0AAV0IJP9</accession>
<evidence type="ECO:0000313" key="2">
    <source>
        <dbReference type="Proteomes" id="UP001154282"/>
    </source>
</evidence>
<gene>
    <name evidence="1" type="ORF">LITE_LOCUS9636</name>
</gene>
<organism evidence="1 2">
    <name type="scientific">Linum tenue</name>
    <dbReference type="NCBI Taxonomy" id="586396"/>
    <lineage>
        <taxon>Eukaryota</taxon>
        <taxon>Viridiplantae</taxon>
        <taxon>Streptophyta</taxon>
        <taxon>Embryophyta</taxon>
        <taxon>Tracheophyta</taxon>
        <taxon>Spermatophyta</taxon>
        <taxon>Magnoliopsida</taxon>
        <taxon>eudicotyledons</taxon>
        <taxon>Gunneridae</taxon>
        <taxon>Pentapetalae</taxon>
        <taxon>rosids</taxon>
        <taxon>fabids</taxon>
        <taxon>Malpighiales</taxon>
        <taxon>Linaceae</taxon>
        <taxon>Linum</taxon>
    </lineage>
</organism>
<dbReference type="EMBL" id="CAMGYJ010000004">
    <property type="protein sequence ID" value="CAI0397692.1"/>
    <property type="molecule type" value="Genomic_DNA"/>
</dbReference>
<sequence length="74" mass="8394">MCGNRMLLSPNMECGGKQTNPIFFWKAPLEETIIEITKDEDLMEMASTTNQPPRIIELYAMANQEVEDVLESDA</sequence>
<comment type="caution">
    <text evidence="1">The sequence shown here is derived from an EMBL/GenBank/DDBJ whole genome shotgun (WGS) entry which is preliminary data.</text>
</comment>
<dbReference type="AlphaFoldDB" id="A0AAV0IJP9"/>
<name>A0AAV0IJP9_9ROSI</name>
<reference evidence="1" key="1">
    <citation type="submission" date="2022-08" db="EMBL/GenBank/DDBJ databases">
        <authorList>
            <person name="Gutierrez-Valencia J."/>
        </authorList>
    </citation>
    <scope>NUCLEOTIDE SEQUENCE</scope>
</reference>
<dbReference type="Proteomes" id="UP001154282">
    <property type="component" value="Unassembled WGS sequence"/>
</dbReference>
<protein>
    <submittedName>
        <fullName evidence="1">Uncharacterized protein</fullName>
    </submittedName>
</protein>
<proteinExistence type="predicted"/>
<keyword evidence="2" id="KW-1185">Reference proteome</keyword>
<evidence type="ECO:0000313" key="1">
    <source>
        <dbReference type="EMBL" id="CAI0397692.1"/>
    </source>
</evidence>